<dbReference type="Proteomes" id="UP000789572">
    <property type="component" value="Unassembled WGS sequence"/>
</dbReference>
<comment type="caution">
    <text evidence="2">The sequence shown here is derived from an EMBL/GenBank/DDBJ whole genome shotgun (WGS) entry which is preliminary data.</text>
</comment>
<gene>
    <name evidence="2" type="ORF">POCULU_LOCUS9746</name>
</gene>
<keyword evidence="1" id="KW-0175">Coiled coil</keyword>
<evidence type="ECO:0000256" key="1">
    <source>
        <dbReference type="SAM" id="Coils"/>
    </source>
</evidence>
<feature type="non-terminal residue" evidence="2">
    <location>
        <position position="1"/>
    </location>
</feature>
<accession>A0A9N9H092</accession>
<feature type="coiled-coil region" evidence="1">
    <location>
        <begin position="290"/>
        <end position="317"/>
    </location>
</feature>
<dbReference type="PANTHER" id="PTHR34415:SF1">
    <property type="entry name" value="INTEGRASE CATALYTIC DOMAIN-CONTAINING PROTEIN"/>
    <property type="match status" value="1"/>
</dbReference>
<protein>
    <submittedName>
        <fullName evidence="2">9472_t:CDS:1</fullName>
    </submittedName>
</protein>
<dbReference type="EMBL" id="CAJVPJ010003993">
    <property type="protein sequence ID" value="CAG8647163.1"/>
    <property type="molecule type" value="Genomic_DNA"/>
</dbReference>
<organism evidence="2 3">
    <name type="scientific">Paraglomus occultum</name>
    <dbReference type="NCBI Taxonomy" id="144539"/>
    <lineage>
        <taxon>Eukaryota</taxon>
        <taxon>Fungi</taxon>
        <taxon>Fungi incertae sedis</taxon>
        <taxon>Mucoromycota</taxon>
        <taxon>Glomeromycotina</taxon>
        <taxon>Glomeromycetes</taxon>
        <taxon>Paraglomerales</taxon>
        <taxon>Paraglomeraceae</taxon>
        <taxon>Paraglomus</taxon>
    </lineage>
</organism>
<evidence type="ECO:0000313" key="2">
    <source>
        <dbReference type="EMBL" id="CAG8647163.1"/>
    </source>
</evidence>
<dbReference type="OrthoDB" id="2384130at2759"/>
<name>A0A9N9H092_9GLOM</name>
<reference evidence="2" key="1">
    <citation type="submission" date="2021-06" db="EMBL/GenBank/DDBJ databases">
        <authorList>
            <person name="Kallberg Y."/>
            <person name="Tangrot J."/>
            <person name="Rosling A."/>
        </authorList>
    </citation>
    <scope>NUCLEOTIDE SEQUENCE</scope>
    <source>
        <strain evidence="2">IA702</strain>
    </source>
</reference>
<proteinExistence type="predicted"/>
<sequence length="325" mass="38188">MPSPYRTFFTTNVVIPLNDSENDANDDYENIPNITVDETEDKENTLLRDLEELFDEYANNELVRETYLSLKSFFTTSKCHCRDKKKKCFDIVGFRRFFERHLQFRELSREQLDNVLMGQLMAFDEMEANSKQKRPALRYRFNGHITLCKDTYLKLVGVGEAKLLAILSHLRKTGVTSRVHGNTKRIPLMLQLTMNLRRNTSALVYLPTSENYTTIFEHFQQSKKLTFDNEQKTMSRKSFVRLWKALTPHITFLKPQSDLCAVCEALRYKIAHINDPQRKEDVIAEYNDHLQVARLEREYYQENITQAQQEFSNIQEASLSLKSVD</sequence>
<keyword evidence="3" id="KW-1185">Reference proteome</keyword>
<dbReference type="AlphaFoldDB" id="A0A9N9H092"/>
<dbReference type="PANTHER" id="PTHR34415">
    <property type="entry name" value="INTEGRASE CATALYTIC DOMAIN-CONTAINING PROTEIN"/>
    <property type="match status" value="1"/>
</dbReference>
<evidence type="ECO:0000313" key="3">
    <source>
        <dbReference type="Proteomes" id="UP000789572"/>
    </source>
</evidence>